<dbReference type="SUPFAM" id="SSF160387">
    <property type="entry name" value="NosL/MerB-like"/>
    <property type="match status" value="1"/>
</dbReference>
<dbReference type="PANTHER" id="PTHR41247">
    <property type="entry name" value="HTH-TYPE TRANSCRIPTIONAL REPRESSOR YCNK"/>
    <property type="match status" value="1"/>
</dbReference>
<proteinExistence type="predicted"/>
<dbReference type="OrthoDB" id="9792749at2"/>
<dbReference type="KEGG" id="asoc:CB4_02197"/>
<dbReference type="PANTHER" id="PTHR41247:SF1">
    <property type="entry name" value="HTH-TYPE TRANSCRIPTIONAL REPRESSOR YCNK"/>
    <property type="match status" value="1"/>
</dbReference>
<reference evidence="1 2" key="1">
    <citation type="submission" date="2015-12" db="EMBL/GenBank/DDBJ databases">
        <title>Genome sequence of Aneurinibacillus soli.</title>
        <authorList>
            <person name="Lee J.S."/>
            <person name="Lee K.C."/>
            <person name="Kim K.K."/>
            <person name="Lee B.W."/>
        </authorList>
    </citation>
    <scope>NUCLEOTIDE SEQUENCE [LARGE SCALE GENOMIC DNA]</scope>
    <source>
        <strain evidence="1 2">CB4</strain>
    </source>
</reference>
<dbReference type="Pfam" id="PF05573">
    <property type="entry name" value="NosL"/>
    <property type="match status" value="1"/>
</dbReference>
<dbReference type="InterPro" id="IPR008719">
    <property type="entry name" value="N2O_reductase_NosL"/>
</dbReference>
<dbReference type="RefSeq" id="WP_096465813.1">
    <property type="nucleotide sequence ID" value="NZ_AP017312.1"/>
</dbReference>
<name>A0A0U5BCV0_9BACL</name>
<dbReference type="EMBL" id="AP017312">
    <property type="protein sequence ID" value="BAU28023.1"/>
    <property type="molecule type" value="Genomic_DNA"/>
</dbReference>
<gene>
    <name evidence="1" type="ORF">CB4_02197</name>
</gene>
<evidence type="ECO:0000313" key="1">
    <source>
        <dbReference type="EMBL" id="BAU28023.1"/>
    </source>
</evidence>
<organism evidence="1 2">
    <name type="scientific">Aneurinibacillus soli</name>
    <dbReference type="NCBI Taxonomy" id="1500254"/>
    <lineage>
        <taxon>Bacteria</taxon>
        <taxon>Bacillati</taxon>
        <taxon>Bacillota</taxon>
        <taxon>Bacilli</taxon>
        <taxon>Bacillales</taxon>
        <taxon>Paenibacillaceae</taxon>
        <taxon>Aneurinibacillus group</taxon>
        <taxon>Aneurinibacillus</taxon>
    </lineage>
</organism>
<protein>
    <submittedName>
        <fullName evidence="1">NosL protein</fullName>
    </submittedName>
</protein>
<dbReference type="AlphaFoldDB" id="A0A0U5BCV0"/>
<sequence length="182" mass="20108">MKGLRKISSLILAVSVCASLSVAAVPVQQVDAAPKSTVAPKITLAPQEPAADEKCAMCKMTVYPKDHKMGAFTSQLVTADDKRVFFDDMGCMLNFKRLQSKPTKAGWVRDHDTKEWVAYSKAVLVDADIETPMGFGVATFASKARAQTFMQKNPQLHGNLMTWEEATAIAKKKYEMKKKMNM</sequence>
<accession>A0A0U5BCV0</accession>
<evidence type="ECO:0000313" key="2">
    <source>
        <dbReference type="Proteomes" id="UP000217696"/>
    </source>
</evidence>
<keyword evidence="2" id="KW-1185">Reference proteome</keyword>
<dbReference type="Proteomes" id="UP000217696">
    <property type="component" value="Chromosome"/>
</dbReference>